<keyword evidence="1 3" id="KW-0689">Ribosomal protein</keyword>
<sequence length="85" mass="10159">MAVRIRLQRHGSKNRPFFRIVIAHSKNKRNGKFIETIGYFNPIVEPIKLEIKEDRAIEWLRKGALPSERVKNLFQKKQIFKKLDE</sequence>
<evidence type="ECO:0000256" key="3">
    <source>
        <dbReference type="HAMAP-Rule" id="MF_00385"/>
    </source>
</evidence>
<evidence type="ECO:0000256" key="1">
    <source>
        <dbReference type="ARBA" id="ARBA00022980"/>
    </source>
</evidence>
<dbReference type="HAMAP" id="MF_00385">
    <property type="entry name" value="Ribosomal_bS16"/>
    <property type="match status" value="1"/>
</dbReference>
<dbReference type="SUPFAM" id="SSF54565">
    <property type="entry name" value="Ribosomal protein S16"/>
    <property type="match status" value="1"/>
</dbReference>
<organism evidence="4 5">
    <name type="scientific">candidate division CSSED10-310 bacterium</name>
    <dbReference type="NCBI Taxonomy" id="2855610"/>
    <lineage>
        <taxon>Bacteria</taxon>
        <taxon>Bacteria division CSSED10-310</taxon>
    </lineage>
</organism>
<dbReference type="NCBIfam" id="TIGR00002">
    <property type="entry name" value="S16"/>
    <property type="match status" value="1"/>
</dbReference>
<keyword evidence="5" id="KW-1185">Reference proteome</keyword>
<dbReference type="GO" id="GO:0005840">
    <property type="term" value="C:ribosome"/>
    <property type="evidence" value="ECO:0007669"/>
    <property type="project" value="UniProtKB-KW"/>
</dbReference>
<dbReference type="PANTHER" id="PTHR12919">
    <property type="entry name" value="30S RIBOSOMAL PROTEIN S16"/>
    <property type="match status" value="1"/>
</dbReference>
<dbReference type="PANTHER" id="PTHR12919:SF20">
    <property type="entry name" value="SMALL RIBOSOMAL SUBUNIT PROTEIN BS16M"/>
    <property type="match status" value="1"/>
</dbReference>
<accession>A0ABV6YZ64</accession>
<evidence type="ECO:0000256" key="2">
    <source>
        <dbReference type="ARBA" id="ARBA00023274"/>
    </source>
</evidence>
<comment type="similarity">
    <text evidence="3">Belongs to the bacterial ribosomal protein bS16 family.</text>
</comment>
<evidence type="ECO:0000313" key="5">
    <source>
        <dbReference type="Proteomes" id="UP001594351"/>
    </source>
</evidence>
<dbReference type="InterPro" id="IPR000307">
    <property type="entry name" value="Ribosomal_bS16"/>
</dbReference>
<dbReference type="EMBL" id="JBHPBY010000193">
    <property type="protein sequence ID" value="MFC1851486.1"/>
    <property type="molecule type" value="Genomic_DNA"/>
</dbReference>
<keyword evidence="2 3" id="KW-0687">Ribonucleoprotein</keyword>
<comment type="caution">
    <text evidence="4">The sequence shown here is derived from an EMBL/GenBank/DDBJ whole genome shotgun (WGS) entry which is preliminary data.</text>
</comment>
<reference evidence="4 5" key="1">
    <citation type="submission" date="2024-09" db="EMBL/GenBank/DDBJ databases">
        <title>Laminarin stimulates single cell rates of sulfate reduction while oxygen inhibits transcriptomic activity in coastal marine sediment.</title>
        <authorList>
            <person name="Lindsay M."/>
            <person name="Orcutt B."/>
            <person name="Emerson D."/>
            <person name="Stepanauskas R."/>
            <person name="D'Angelo T."/>
        </authorList>
    </citation>
    <scope>NUCLEOTIDE SEQUENCE [LARGE SCALE GENOMIC DNA]</scope>
    <source>
        <strain evidence="4">SAG AM-311-K15</strain>
    </source>
</reference>
<protein>
    <recommendedName>
        <fullName evidence="3">Small ribosomal subunit protein bS16</fullName>
    </recommendedName>
</protein>
<name>A0ABV6YZ64_UNCC1</name>
<gene>
    <name evidence="3 4" type="primary">rpsP</name>
    <name evidence="4" type="ORF">ACFL27_14920</name>
</gene>
<dbReference type="Pfam" id="PF00886">
    <property type="entry name" value="Ribosomal_S16"/>
    <property type="match status" value="1"/>
</dbReference>
<dbReference type="Gene3D" id="3.30.1320.10">
    <property type="match status" value="1"/>
</dbReference>
<dbReference type="Proteomes" id="UP001594351">
    <property type="component" value="Unassembled WGS sequence"/>
</dbReference>
<evidence type="ECO:0000313" key="4">
    <source>
        <dbReference type="EMBL" id="MFC1851486.1"/>
    </source>
</evidence>
<dbReference type="InterPro" id="IPR023803">
    <property type="entry name" value="Ribosomal_bS16_dom_sf"/>
</dbReference>
<proteinExistence type="inferred from homology"/>